<evidence type="ECO:0000256" key="1">
    <source>
        <dbReference type="ARBA" id="ARBA00004123"/>
    </source>
</evidence>
<dbReference type="PROSITE" id="PS50011">
    <property type="entry name" value="PROTEIN_KINASE_DOM"/>
    <property type="match status" value="1"/>
</dbReference>
<dbReference type="InterPro" id="IPR013507">
    <property type="entry name" value="DNA_mismatch_S5_2-like"/>
</dbReference>
<dbReference type="Pfam" id="PF01119">
    <property type="entry name" value="DNA_mis_repair"/>
    <property type="match status" value="1"/>
</dbReference>
<dbReference type="EMBL" id="MDYQ01000207">
    <property type="protein sequence ID" value="PRP78876.1"/>
    <property type="molecule type" value="Genomic_DNA"/>
</dbReference>
<dbReference type="SMART" id="SM00387">
    <property type="entry name" value="HATPase_c"/>
    <property type="match status" value="1"/>
</dbReference>
<evidence type="ECO:0000256" key="9">
    <source>
        <dbReference type="PROSITE-ProRule" id="PRU00169"/>
    </source>
</evidence>
<dbReference type="PANTHER" id="PTHR43642">
    <property type="entry name" value="HYBRID SIGNAL TRANSDUCTION HISTIDINE KINASE G"/>
    <property type="match status" value="1"/>
</dbReference>
<dbReference type="InterPro" id="IPR036097">
    <property type="entry name" value="HisK_dim/P_sf"/>
</dbReference>
<dbReference type="PROSITE" id="PS50109">
    <property type="entry name" value="HIS_KIN"/>
    <property type="match status" value="1"/>
</dbReference>
<evidence type="ECO:0000259" key="13">
    <source>
        <dbReference type="PROSITE" id="PS50110"/>
    </source>
</evidence>
<keyword evidence="4" id="KW-0808">Transferase</keyword>
<dbReference type="SMART" id="SM01340">
    <property type="entry name" value="DNA_mis_repair"/>
    <property type="match status" value="1"/>
</dbReference>
<feature type="region of interest" description="Disordered" evidence="10">
    <location>
        <begin position="333"/>
        <end position="420"/>
    </location>
</feature>
<dbReference type="Pfam" id="PF16413">
    <property type="entry name" value="Mlh1_C"/>
    <property type="match status" value="1"/>
</dbReference>
<comment type="subcellular location">
    <subcellularLocation>
        <location evidence="1">Nucleus</location>
    </subcellularLocation>
</comment>
<dbReference type="SUPFAM" id="SSF55874">
    <property type="entry name" value="ATPase domain of HSP90 chaperone/DNA topoisomerase II/histidine kinase"/>
    <property type="match status" value="2"/>
</dbReference>
<dbReference type="Gene3D" id="3.30.230.10">
    <property type="match status" value="1"/>
</dbReference>
<comment type="caution">
    <text evidence="9">Lacks conserved residue(s) required for the propagation of feature annotation.</text>
</comment>
<dbReference type="InterPro" id="IPR003594">
    <property type="entry name" value="HATPase_dom"/>
</dbReference>
<dbReference type="InterPro" id="IPR003018">
    <property type="entry name" value="GAF"/>
</dbReference>
<dbReference type="Pfam" id="PF02518">
    <property type="entry name" value="HATPase_c"/>
    <property type="match status" value="1"/>
</dbReference>
<name>A0A2P6N4J2_9EUKA</name>
<dbReference type="SMART" id="SM00220">
    <property type="entry name" value="S_TKc"/>
    <property type="match status" value="1"/>
</dbReference>
<dbReference type="InParanoid" id="A0A2P6N4J2"/>
<feature type="region of interest" description="Disordered" evidence="10">
    <location>
        <begin position="2880"/>
        <end position="2905"/>
    </location>
</feature>
<feature type="region of interest" description="Disordered" evidence="10">
    <location>
        <begin position="432"/>
        <end position="462"/>
    </location>
</feature>
<dbReference type="InterPro" id="IPR032189">
    <property type="entry name" value="Mlh1_C"/>
</dbReference>
<feature type="domain" description="Response regulatory" evidence="13">
    <location>
        <begin position="2857"/>
        <end position="2905"/>
    </location>
</feature>
<dbReference type="PANTHER" id="PTHR43642:SF1">
    <property type="entry name" value="HYBRID SIGNAL TRANSDUCTION HISTIDINE KINASE G"/>
    <property type="match status" value="1"/>
</dbReference>
<feature type="compositionally biased region" description="Basic and acidic residues" evidence="10">
    <location>
        <begin position="2886"/>
        <end position="2896"/>
    </location>
</feature>
<dbReference type="Gene3D" id="1.10.510.10">
    <property type="entry name" value="Transferase(Phosphotransferase) domain 1"/>
    <property type="match status" value="1"/>
</dbReference>
<gene>
    <name evidence="14" type="ORF">PROFUN_01049</name>
</gene>
<dbReference type="InterPro" id="IPR014721">
    <property type="entry name" value="Ribsml_uS5_D2-typ_fold_subgr"/>
</dbReference>
<dbReference type="Pfam" id="PF01590">
    <property type="entry name" value="GAF"/>
    <property type="match status" value="1"/>
</dbReference>
<proteinExistence type="inferred from homology"/>
<keyword evidence="15" id="KW-1185">Reference proteome</keyword>
<dbReference type="SUPFAM" id="SSF52172">
    <property type="entry name" value="CheY-like"/>
    <property type="match status" value="1"/>
</dbReference>
<dbReference type="InterPro" id="IPR027417">
    <property type="entry name" value="P-loop_NTPase"/>
</dbReference>
<evidence type="ECO:0000259" key="12">
    <source>
        <dbReference type="PROSITE" id="PS50109"/>
    </source>
</evidence>
<keyword evidence="5" id="KW-0227">DNA damage</keyword>
<dbReference type="GO" id="GO:0006298">
    <property type="term" value="P:mismatch repair"/>
    <property type="evidence" value="ECO:0007669"/>
    <property type="project" value="InterPro"/>
</dbReference>
<dbReference type="GO" id="GO:0005634">
    <property type="term" value="C:nucleus"/>
    <property type="evidence" value="ECO:0007669"/>
    <property type="project" value="UniProtKB-SubCell"/>
</dbReference>
<dbReference type="SUPFAM" id="SSF54211">
    <property type="entry name" value="Ribosomal protein S5 domain 2-like"/>
    <property type="match status" value="1"/>
</dbReference>
<dbReference type="PROSITE" id="PS50110">
    <property type="entry name" value="RESPONSE_REGULATORY"/>
    <property type="match status" value="1"/>
</dbReference>
<evidence type="ECO:0000256" key="6">
    <source>
        <dbReference type="ARBA" id="ARBA00022777"/>
    </source>
</evidence>
<dbReference type="SUPFAM" id="SSF56112">
    <property type="entry name" value="Protein kinase-like (PK-like)"/>
    <property type="match status" value="1"/>
</dbReference>
<dbReference type="Pfam" id="PF13191">
    <property type="entry name" value="AAA_16"/>
    <property type="match status" value="1"/>
</dbReference>
<dbReference type="InterPro" id="IPR001789">
    <property type="entry name" value="Sig_transdc_resp-reg_receiver"/>
</dbReference>
<dbReference type="InterPro" id="IPR029016">
    <property type="entry name" value="GAF-like_dom_sf"/>
</dbReference>
<dbReference type="Pfam" id="PF13589">
    <property type="entry name" value="HATPase_c_3"/>
    <property type="match status" value="1"/>
</dbReference>
<dbReference type="Gene3D" id="1.10.287.130">
    <property type="match status" value="1"/>
</dbReference>
<dbReference type="Gene3D" id="3.40.50.300">
    <property type="entry name" value="P-loop containing nucleotide triphosphate hydrolases"/>
    <property type="match status" value="1"/>
</dbReference>
<evidence type="ECO:0000256" key="4">
    <source>
        <dbReference type="ARBA" id="ARBA00022679"/>
    </source>
</evidence>
<dbReference type="InterPro" id="IPR036890">
    <property type="entry name" value="HATPase_C_sf"/>
</dbReference>
<comment type="caution">
    <text evidence="14">The sequence shown here is derived from an EMBL/GenBank/DDBJ whole genome shotgun (WGS) entry which is preliminary data.</text>
</comment>
<protein>
    <submittedName>
        <fullName evidence="14">Putative ATPase</fullName>
    </submittedName>
</protein>
<dbReference type="CDD" id="cd16926">
    <property type="entry name" value="HATPase_MutL-MLH-PMS-like"/>
    <property type="match status" value="1"/>
</dbReference>
<dbReference type="PRINTS" id="PR00344">
    <property type="entry name" value="BCTRLSENSOR"/>
</dbReference>
<organism evidence="14 15">
    <name type="scientific">Planoprotostelium fungivorum</name>
    <dbReference type="NCBI Taxonomy" id="1890364"/>
    <lineage>
        <taxon>Eukaryota</taxon>
        <taxon>Amoebozoa</taxon>
        <taxon>Evosea</taxon>
        <taxon>Variosea</taxon>
        <taxon>Cavosteliida</taxon>
        <taxon>Cavosteliaceae</taxon>
        <taxon>Planoprotostelium</taxon>
    </lineage>
</organism>
<dbReference type="SUPFAM" id="SSF52540">
    <property type="entry name" value="P-loop containing nucleoside triphosphate hydrolases"/>
    <property type="match status" value="1"/>
</dbReference>
<dbReference type="FunFam" id="3.30.565.10:FF:000003">
    <property type="entry name" value="DNA mismatch repair endonuclease MutL"/>
    <property type="match status" value="1"/>
</dbReference>
<dbReference type="InterPro" id="IPR005467">
    <property type="entry name" value="His_kinase_dom"/>
</dbReference>
<feature type="domain" description="Histidine kinase" evidence="12">
    <location>
        <begin position="2577"/>
        <end position="2824"/>
    </location>
</feature>
<dbReference type="InterPro" id="IPR041664">
    <property type="entry name" value="AAA_16"/>
</dbReference>
<dbReference type="Pfam" id="PF00512">
    <property type="entry name" value="HisKA"/>
    <property type="match status" value="1"/>
</dbReference>
<dbReference type="OrthoDB" id="19417at2759"/>
<dbReference type="Pfam" id="PF00069">
    <property type="entry name" value="Pkinase"/>
    <property type="match status" value="1"/>
</dbReference>
<evidence type="ECO:0000256" key="8">
    <source>
        <dbReference type="ARBA" id="ARBA00023242"/>
    </source>
</evidence>
<keyword evidence="3" id="KW-0597">Phosphoprotein</keyword>
<dbReference type="InterPro" id="IPR020568">
    <property type="entry name" value="Ribosomal_Su5_D2-typ_SF"/>
</dbReference>
<sequence length="2905" mass="329063">MSAKVVGGRKVVKLSEEVANRIAAGEVIERPACAVKELLENSMDAGATTIQFTFKDDGDGILRDDLHCVCERHTTSKLKNWEDLKEIATFGFRGEALASMSHVAHVSIQSMPQGQPCAFKCQYQDGKALGAPKPIAGRKGTTITIEDLFYNVPTKRKSITNVNDEGKKIVEVLKHYAIDNPKISFSCKKFGESLSEFSTPKGGDVISVVRTLNIESSAAESLLPVERQSDALDYTMSGYASNNEFSGTKRRFVLFINKRLVACSSLKRAIAEAYTVNGSKLNFFVYLSLKIKPQNVDVNVDPKKATVAFLNEDKIIREIVDAIVSVVQPKGAMHKSHNMSDIRDYSTAADFNPGGPKRTSTMNNTFVDDEGDDASQRQSTSNTFHSNHSPFSLKQSTPTNKTQKKQSQNTPHKSMLDDDMDVAARDEDFQAKKEATRKKRNAENPLESDFTPKRKKKDNNSDLELTSIQNLITSVSREEDQKLVNILCCHRYVGMLDGEHCMIQHDSGLYIINIVSISKEYMYLVSLLNFGKFRSYSLSPNPSMFALIMISLDSSEAGWAPEDGDKGDIARAMLDLLLQKREMLREYFMIDFSEHGELCRLPLLLEGYLPPMHRLPSFLFNMASMVNWDEEQECFDGVCRCLASLNAMGTDREEDVTAPSQSIQTPMITTASTPTKEVQTQVKYPQTFQKRDKEDHPMNRALEFSVVHPEAYLWAKPYGTFGSARYYIAQPVQDFYQDYLDMVAADRQYHDIVRESYPVKLYIDVEWDPKKEEEVDDMMSALKGYVGKQWEEDTGLTYPRERWIEYDASLKGKKVSRHLHNDGMVFYDSIHLYTFMKRLIKTISTQVRNDVEDAKKLIIYRPSGKDGNVRKELVMDMKVYNRNNCLRLPGSVTGGDVMRPLYLVEDNGVIRRDMAVPDFDTFIRTLSTYWPKGTPPVEPHKYPNELLEERKGALPISVLSPQRRLDIEKTTYQLIVEGCFFAELRKEVQPSKELAGSRGQEVAVFLSKEALYAGGFYSCSSHGSLNELTCATLDFTPQQQLRGTTATHGGFSWGKQTYPINTPRVLYSTSADSSTTVAGDSYRIVLPKELVTSEYLVESKLYQGNRSQVFAVRAKEGKQMVVKVPFKISKSIIEKYSKEVEFDNKLKQNVYLCKDMKLQDKKILVMNRFCGQSIQDLLEHTSHFSLTEFLHVALLIVKVLSSLHQSNIFHQQLHPSHVLYSRTEKKVTFVDFSLATTLNRIQANRVSASAFSGSYHYISPEQTGRINRDVDYRTDYYSLGVLFYQMLSGSLPFDEQDQAKLLYDHIAREATPLHGISAQIPKGLSDIVSKLLAKSPDDRYQSCHGIRMDLEFCVEQLKEGNTSAATFIVGQHDFRPVFQIPRKIYGREKEKNLLTELFEEVTSKKVNSHVIVISGLSGTGKTLLINEVQKPLSRCAGYFISGKMDQFGKQAPYTAVIQAFQQLIHCILTENEERIDWWRGKLISGLRGRGRLMVDAIPDLVHIIGSQPQLPTLGPVENQTRFRSVFFDFVTVFACVEHPLVLLLEDIQWMDLSTITLLDSLMNHPQLRNIFIVTTVRSDEISNNQPLVDLLDKHDEGFTRIHLSELTKENVTEMLADALECSREKTLSLAEIAIMRTKGNPFFLHIYLDTLATHNYITRDTDSGKWTWDVEKILGMNTSTDVVTALTERYKKMSLTLREILSKAACVGNLFTLDYLSAVTCLSVTELSETLVPCVRDNILLVDSDITTGKIDGDFQLRFAHDRIQQAAYEAMPEELRILMHLEMAKLLMRENAEDKLFDVVHHLIKSGGLIQQIDEIEEIPELCLRAGERAKTASSFSHGLEAAKLGLQTLKPSDWDQRYRLAFDLHMLEAECTFMCNGNASADDMFKALLPRSQNSIDTASIYFAWAVRYEWQQMHPECVDVLRQFLNTMGIQFPDHSSPNEDYMTHAAQAYERVKESLKGRELNDLIDVPYVSSVDEENCMRAFALMWSSLYLLAKPFYMTLVTLLGVQYAIEHGNSAYSGMLYLNYTSNFILMTEDLSWVSQISEVGFTISERYVEKRMRCRALFGYSWPSWKTKSIRLALPYLSESYHSADDHGDIPFAVYASSNIPLFSWYAGVSLDAQWNTYLQIEEYLLTNNVMIHKHTQGLMYCVREHIRQNDRFAKQEAQWLSENSANFFVMAGYAMGKLLHTFWQPSTHLQITEAIDRYLLYRIILGGYYAYTECNFVCHLLLLSLKRSGSLDFVDAAKLQTYRQLMEDNLKSLEKAAEWSPANNLHKLHILQGEIARTNHNMMEACRQYSMASASAKEYGFVQYQAMANELTAIVLKEQGIHAAVSGPAREAFRLYKHWGSITRSEMMSELFQEHNVEIYIESPSHVSWEEQINNQTDALDHQTMQRVSEAITMDMSQEQLLSTMMKEIIINSGAERGIFLMNLPEGLVMVCEGSHDRVKVSTGGDKIPDSYPQCVINFVNRTRAPLLSRDIRDHIEFTSDPSLSEGKIVSVLCAPVLKKDGVKAIIYLENNLSTGIFTPKRLKVILPFTVQMAVHLESFRFTQMLEKETSELRITRASMEEFVDMLCHELRNPLNGIFGSKQLMEEELSHLKDLLTQNNFNVNEATKSIEEQTELVKAISISADHLKNVVDTVLTVSALERTGVSLESVAFDPADIIEKLELMFKARMTGMGLMATRDVPKEKCIVMGDPHRLLQFVSDVSIQVLVNVYSNSIKFVERGGIHIQYTYEPSTDNQVTLHFDIRDTGIGMTPDELKKLFKPFSQANDDIGRKYGGTGLGLSIVKELVHVMNGVIKIESEKDVGTSCHIAIKCSRASSSNKRKNEDAESTEEHPNKVVRTTSSPDLGMILVVDDSAINVKLMQRILNSEGLSSETADNGKEAFDKVSKSLSEGKPF</sequence>
<reference evidence="14 15" key="1">
    <citation type="journal article" date="2018" name="Genome Biol. Evol.">
        <title>Multiple Roots of Fruiting Body Formation in Amoebozoa.</title>
        <authorList>
            <person name="Hillmann F."/>
            <person name="Forbes G."/>
            <person name="Novohradska S."/>
            <person name="Ferling I."/>
            <person name="Riege K."/>
            <person name="Groth M."/>
            <person name="Westermann M."/>
            <person name="Marz M."/>
            <person name="Spaller T."/>
            <person name="Winckler T."/>
            <person name="Schaap P."/>
            <person name="Glockner G."/>
        </authorList>
    </citation>
    <scope>NUCLEOTIDE SEQUENCE [LARGE SCALE GENOMIC DNA]</scope>
    <source>
        <strain evidence="14 15">Jena</strain>
    </source>
</reference>
<dbReference type="GO" id="GO:0030983">
    <property type="term" value="F:mismatched DNA binding"/>
    <property type="evidence" value="ECO:0007669"/>
    <property type="project" value="InterPro"/>
</dbReference>
<dbReference type="InterPro" id="IPR011009">
    <property type="entry name" value="Kinase-like_dom_sf"/>
</dbReference>
<accession>A0A2P6N4J2</accession>
<feature type="domain" description="Protein kinase" evidence="11">
    <location>
        <begin position="1095"/>
        <end position="1352"/>
    </location>
</feature>
<dbReference type="InterPro" id="IPR011006">
    <property type="entry name" value="CheY-like_superfamily"/>
</dbReference>
<comment type="similarity">
    <text evidence="2">Belongs to the DNA mismatch repair MutL/HexB family.</text>
</comment>
<dbReference type="SUPFAM" id="SSF47384">
    <property type="entry name" value="Homodimeric domain of signal transducing histidine kinase"/>
    <property type="match status" value="1"/>
</dbReference>
<evidence type="ECO:0000313" key="15">
    <source>
        <dbReference type="Proteomes" id="UP000241769"/>
    </source>
</evidence>
<dbReference type="SMART" id="SM00388">
    <property type="entry name" value="HisKA"/>
    <property type="match status" value="1"/>
</dbReference>
<dbReference type="CDD" id="cd16922">
    <property type="entry name" value="HATPase_EvgS-ArcB-TorS-like"/>
    <property type="match status" value="1"/>
</dbReference>
<dbReference type="Gene3D" id="3.30.450.40">
    <property type="match status" value="1"/>
</dbReference>
<dbReference type="SUPFAM" id="SSF55781">
    <property type="entry name" value="GAF domain-like"/>
    <property type="match status" value="1"/>
</dbReference>
<evidence type="ECO:0000256" key="3">
    <source>
        <dbReference type="ARBA" id="ARBA00022553"/>
    </source>
</evidence>
<dbReference type="InterPro" id="IPR003661">
    <property type="entry name" value="HisK_dim/P_dom"/>
</dbReference>
<dbReference type="GO" id="GO:0000155">
    <property type="term" value="F:phosphorelay sensor kinase activity"/>
    <property type="evidence" value="ECO:0007669"/>
    <property type="project" value="InterPro"/>
</dbReference>
<dbReference type="InterPro" id="IPR000719">
    <property type="entry name" value="Prot_kinase_dom"/>
</dbReference>
<dbReference type="NCBIfam" id="TIGR00585">
    <property type="entry name" value="mutl"/>
    <property type="match status" value="1"/>
</dbReference>
<dbReference type="InterPro" id="IPR004358">
    <property type="entry name" value="Sig_transdc_His_kin-like_C"/>
</dbReference>
<evidence type="ECO:0000256" key="2">
    <source>
        <dbReference type="ARBA" id="ARBA00006082"/>
    </source>
</evidence>
<dbReference type="Proteomes" id="UP000241769">
    <property type="component" value="Unassembled WGS sequence"/>
</dbReference>
<feature type="compositionally biased region" description="Polar residues" evidence="10">
    <location>
        <begin position="376"/>
        <end position="412"/>
    </location>
</feature>
<feature type="region of interest" description="Disordered" evidence="10">
    <location>
        <begin position="2827"/>
        <end position="2850"/>
    </location>
</feature>
<feature type="compositionally biased region" description="Basic and acidic residues" evidence="10">
    <location>
        <begin position="2831"/>
        <end position="2844"/>
    </location>
</feature>
<dbReference type="Gene3D" id="3.40.50.2300">
    <property type="match status" value="1"/>
</dbReference>
<keyword evidence="8" id="KW-0539">Nucleus</keyword>
<dbReference type="GO" id="GO:0005524">
    <property type="term" value="F:ATP binding"/>
    <property type="evidence" value="ECO:0007669"/>
    <property type="project" value="InterPro"/>
</dbReference>
<evidence type="ECO:0000256" key="10">
    <source>
        <dbReference type="SAM" id="MobiDB-lite"/>
    </source>
</evidence>
<evidence type="ECO:0000259" key="11">
    <source>
        <dbReference type="PROSITE" id="PS50011"/>
    </source>
</evidence>
<evidence type="ECO:0000256" key="5">
    <source>
        <dbReference type="ARBA" id="ARBA00022763"/>
    </source>
</evidence>
<dbReference type="InterPro" id="IPR014762">
    <property type="entry name" value="DNA_mismatch_repair_CS"/>
</dbReference>
<dbReference type="CDD" id="cd00082">
    <property type="entry name" value="HisKA"/>
    <property type="match status" value="1"/>
</dbReference>
<dbReference type="PROSITE" id="PS00058">
    <property type="entry name" value="DNA_MISMATCH_REPAIR_1"/>
    <property type="match status" value="1"/>
</dbReference>
<evidence type="ECO:0000256" key="7">
    <source>
        <dbReference type="ARBA" id="ARBA00023204"/>
    </source>
</evidence>
<keyword evidence="7" id="KW-0234">DNA repair</keyword>
<keyword evidence="6" id="KW-0418">Kinase</keyword>
<dbReference type="STRING" id="1890364.A0A2P6N4J2"/>
<dbReference type="Gene3D" id="3.30.565.10">
    <property type="entry name" value="Histidine kinase-like ATPase, C-terminal domain"/>
    <property type="match status" value="2"/>
</dbReference>
<dbReference type="InterPro" id="IPR053159">
    <property type="entry name" value="Hybrid_Histidine_Kinase"/>
</dbReference>
<dbReference type="InterPro" id="IPR002099">
    <property type="entry name" value="MutL/Mlh/PMS"/>
</dbReference>
<evidence type="ECO:0000313" key="14">
    <source>
        <dbReference type="EMBL" id="PRP78876.1"/>
    </source>
</evidence>